<reference evidence="1 3" key="1">
    <citation type="journal article" date="2008" name="Science">
        <title>The Physcomitrella genome reveals evolutionary insights into the conquest of land by plants.</title>
        <authorList>
            <person name="Rensing S."/>
            <person name="Lang D."/>
            <person name="Zimmer A."/>
            <person name="Terry A."/>
            <person name="Salamov A."/>
            <person name="Shapiro H."/>
            <person name="Nishiyama T."/>
            <person name="Perroud P.-F."/>
            <person name="Lindquist E."/>
            <person name="Kamisugi Y."/>
            <person name="Tanahashi T."/>
            <person name="Sakakibara K."/>
            <person name="Fujita T."/>
            <person name="Oishi K."/>
            <person name="Shin-I T."/>
            <person name="Kuroki Y."/>
            <person name="Toyoda A."/>
            <person name="Suzuki Y."/>
            <person name="Hashimoto A."/>
            <person name="Yamaguchi K."/>
            <person name="Sugano A."/>
            <person name="Kohara Y."/>
            <person name="Fujiyama A."/>
            <person name="Anterola A."/>
            <person name="Aoki S."/>
            <person name="Ashton N."/>
            <person name="Barbazuk W.B."/>
            <person name="Barker E."/>
            <person name="Bennetzen J."/>
            <person name="Bezanilla M."/>
            <person name="Blankenship R."/>
            <person name="Cho S.H."/>
            <person name="Dutcher S."/>
            <person name="Estelle M."/>
            <person name="Fawcett J.A."/>
            <person name="Gundlach H."/>
            <person name="Hanada K."/>
            <person name="Heyl A."/>
            <person name="Hicks K.A."/>
            <person name="Hugh J."/>
            <person name="Lohr M."/>
            <person name="Mayer K."/>
            <person name="Melkozernov A."/>
            <person name="Murata T."/>
            <person name="Nelson D."/>
            <person name="Pils B."/>
            <person name="Prigge M."/>
            <person name="Reiss B."/>
            <person name="Renner T."/>
            <person name="Rombauts S."/>
            <person name="Rushton P."/>
            <person name="Sanderfoot A."/>
            <person name="Schween G."/>
            <person name="Shiu S.-H."/>
            <person name="Stueber K."/>
            <person name="Theodoulou F.L."/>
            <person name="Tu H."/>
            <person name="Van de Peer Y."/>
            <person name="Verrier P.J."/>
            <person name="Waters E."/>
            <person name="Wood A."/>
            <person name="Yang L."/>
            <person name="Cove D."/>
            <person name="Cuming A."/>
            <person name="Hasebe M."/>
            <person name="Lucas S."/>
            <person name="Mishler D.B."/>
            <person name="Reski R."/>
            <person name="Grigoriev I."/>
            <person name="Quatrano R.S."/>
            <person name="Boore J.L."/>
        </authorList>
    </citation>
    <scope>NUCLEOTIDE SEQUENCE [LARGE SCALE GENOMIC DNA]</scope>
    <source>
        <strain evidence="2 3">cv. Gransden 2004</strain>
    </source>
</reference>
<evidence type="ECO:0000313" key="3">
    <source>
        <dbReference type="Proteomes" id="UP000006727"/>
    </source>
</evidence>
<evidence type="ECO:0000313" key="1">
    <source>
        <dbReference type="EMBL" id="PNR59603.1"/>
    </source>
</evidence>
<organism evidence="1">
    <name type="scientific">Physcomitrium patens</name>
    <name type="common">Spreading-leaved earth moss</name>
    <name type="synonym">Physcomitrella patens</name>
    <dbReference type="NCBI Taxonomy" id="3218"/>
    <lineage>
        <taxon>Eukaryota</taxon>
        <taxon>Viridiplantae</taxon>
        <taxon>Streptophyta</taxon>
        <taxon>Embryophyta</taxon>
        <taxon>Bryophyta</taxon>
        <taxon>Bryophytina</taxon>
        <taxon>Bryopsida</taxon>
        <taxon>Funariidae</taxon>
        <taxon>Funariales</taxon>
        <taxon>Funariaceae</taxon>
        <taxon>Physcomitrium</taxon>
    </lineage>
</organism>
<dbReference type="InParanoid" id="A0A2K1L0Q6"/>
<evidence type="ECO:0000313" key="2">
    <source>
        <dbReference type="EnsemblPlants" id="PAC:32936486.CDS.1"/>
    </source>
</evidence>
<keyword evidence="3" id="KW-1185">Reference proteome</keyword>
<proteinExistence type="predicted"/>
<protein>
    <submittedName>
        <fullName evidence="1 2">Uncharacterized protein</fullName>
    </submittedName>
</protein>
<sequence>MHNAVVLNFQKMSVVLSDNERCSCTRQCDDIKALEGADIEGPGFSSRHRFRIRVLKVSVQNICLHCLSMSLKNGNCSVTALLILVSNHGHRWIDWCE</sequence>
<reference evidence="2" key="3">
    <citation type="submission" date="2020-12" db="UniProtKB">
        <authorList>
            <consortium name="EnsemblPlants"/>
        </authorList>
    </citation>
    <scope>IDENTIFICATION</scope>
</reference>
<dbReference type="AlphaFoldDB" id="A0A2K1L0Q6"/>
<accession>A0A2K1L0Q6</accession>
<name>A0A2K1L0Q6_PHYPA</name>
<reference evidence="1 3" key="2">
    <citation type="journal article" date="2018" name="Plant J.">
        <title>The Physcomitrella patens chromosome-scale assembly reveals moss genome structure and evolution.</title>
        <authorList>
            <person name="Lang D."/>
            <person name="Ullrich K.K."/>
            <person name="Murat F."/>
            <person name="Fuchs J."/>
            <person name="Jenkins J."/>
            <person name="Haas F.B."/>
            <person name="Piednoel M."/>
            <person name="Gundlach H."/>
            <person name="Van Bel M."/>
            <person name="Meyberg R."/>
            <person name="Vives C."/>
            <person name="Morata J."/>
            <person name="Symeonidi A."/>
            <person name="Hiss M."/>
            <person name="Muchero W."/>
            <person name="Kamisugi Y."/>
            <person name="Saleh O."/>
            <person name="Blanc G."/>
            <person name="Decker E.L."/>
            <person name="van Gessel N."/>
            <person name="Grimwood J."/>
            <person name="Hayes R.D."/>
            <person name="Graham S.W."/>
            <person name="Gunter L.E."/>
            <person name="McDaniel S.F."/>
            <person name="Hoernstein S.N.W."/>
            <person name="Larsson A."/>
            <person name="Li F.W."/>
            <person name="Perroud P.F."/>
            <person name="Phillips J."/>
            <person name="Ranjan P."/>
            <person name="Rokshar D.S."/>
            <person name="Rothfels C.J."/>
            <person name="Schneider L."/>
            <person name="Shu S."/>
            <person name="Stevenson D.W."/>
            <person name="Thummler F."/>
            <person name="Tillich M."/>
            <person name="Villarreal Aguilar J.C."/>
            <person name="Widiez T."/>
            <person name="Wong G.K."/>
            <person name="Wymore A."/>
            <person name="Zhang Y."/>
            <person name="Zimmer A.D."/>
            <person name="Quatrano R.S."/>
            <person name="Mayer K.F.X."/>
            <person name="Goodstein D."/>
            <person name="Casacuberta J.M."/>
            <person name="Vandepoele K."/>
            <person name="Reski R."/>
            <person name="Cuming A.C."/>
            <person name="Tuskan G.A."/>
            <person name="Maumus F."/>
            <person name="Salse J."/>
            <person name="Schmutz J."/>
            <person name="Rensing S.A."/>
        </authorList>
    </citation>
    <scope>NUCLEOTIDE SEQUENCE [LARGE SCALE GENOMIC DNA]</scope>
    <source>
        <strain evidence="2 3">cv. Gransden 2004</strain>
    </source>
</reference>
<dbReference type="Proteomes" id="UP000006727">
    <property type="component" value="Chromosome 2"/>
</dbReference>
<dbReference type="EnsemblPlants" id="Pp3c2_8672V3.1">
    <property type="protein sequence ID" value="PAC:32936486.CDS.1"/>
    <property type="gene ID" value="Pp3c2_8672"/>
</dbReference>
<gene>
    <name evidence="1" type="ORF">PHYPA_002395</name>
</gene>
<dbReference type="EMBL" id="ABEU02000002">
    <property type="protein sequence ID" value="PNR59603.1"/>
    <property type="molecule type" value="Genomic_DNA"/>
</dbReference>
<dbReference type="Gramene" id="Pp3c2_8672V3.1">
    <property type="protein sequence ID" value="PAC:32936486.CDS.1"/>
    <property type="gene ID" value="Pp3c2_8672"/>
</dbReference>